<dbReference type="SMART" id="SM00471">
    <property type="entry name" value="HDc"/>
    <property type="match status" value="1"/>
</dbReference>
<dbReference type="GO" id="GO:0006203">
    <property type="term" value="P:dGTP catabolic process"/>
    <property type="evidence" value="ECO:0007669"/>
    <property type="project" value="TreeGrafter"/>
</dbReference>
<dbReference type="PANTHER" id="PTHR11373">
    <property type="entry name" value="DEOXYNUCLEOSIDE TRIPHOSPHATE TRIPHOSPHOHYDROLASE"/>
    <property type="match status" value="1"/>
</dbReference>
<dbReference type="AlphaFoldDB" id="Q820Y3"/>
<dbReference type="Pfam" id="PF13286">
    <property type="entry name" value="HD_assoc"/>
    <property type="match status" value="1"/>
</dbReference>
<dbReference type="Pfam" id="PF01966">
    <property type="entry name" value="HD"/>
    <property type="match status" value="1"/>
</dbReference>
<dbReference type="Gene3D" id="1.10.3210.10">
    <property type="entry name" value="Hypothetical protein af1432"/>
    <property type="match status" value="1"/>
</dbReference>
<dbReference type="NCBIfam" id="TIGR01353">
    <property type="entry name" value="dGTP_triPase"/>
    <property type="match status" value="1"/>
</dbReference>
<dbReference type="PANTHER" id="PTHR11373:SF32">
    <property type="entry name" value="DEOXYGUANOSINETRIPHOSPHATE TRIPHOSPHOHYDROLASE"/>
    <property type="match status" value="1"/>
</dbReference>
<gene>
    <name evidence="3" type="primary">dgt</name>
    <name evidence="3" type="ordered locus">TWT_287</name>
</gene>
<dbReference type="eggNOG" id="COG0232">
    <property type="taxonomic scope" value="Bacteria"/>
</dbReference>
<evidence type="ECO:0000313" key="3">
    <source>
        <dbReference type="EMBL" id="AAO44384.1"/>
    </source>
</evidence>
<evidence type="ECO:0000259" key="2">
    <source>
        <dbReference type="PROSITE" id="PS51831"/>
    </source>
</evidence>
<dbReference type="InterPro" id="IPR050135">
    <property type="entry name" value="dGTPase-like"/>
</dbReference>
<proteinExistence type="predicted"/>
<dbReference type="InterPro" id="IPR006261">
    <property type="entry name" value="dGTPase"/>
</dbReference>
<dbReference type="InterPro" id="IPR026875">
    <property type="entry name" value="PHydrolase_assoc_dom"/>
</dbReference>
<protein>
    <submittedName>
        <fullName evidence="3">dGTP triphosphohydrolase</fullName>
        <ecNumber evidence="3">3.1.5.1</ecNumber>
    </submittedName>
</protein>
<name>Q820Y3_TROWT</name>
<dbReference type="Proteomes" id="UP000002200">
    <property type="component" value="Chromosome"/>
</dbReference>
<evidence type="ECO:0000313" key="4">
    <source>
        <dbReference type="Proteomes" id="UP000002200"/>
    </source>
</evidence>
<dbReference type="InterPro" id="IPR003607">
    <property type="entry name" value="HD/PDEase_dom"/>
</dbReference>
<dbReference type="GO" id="GO:0008832">
    <property type="term" value="F:dGTPase activity"/>
    <property type="evidence" value="ECO:0007669"/>
    <property type="project" value="UniProtKB-EC"/>
</dbReference>
<evidence type="ECO:0000256" key="1">
    <source>
        <dbReference type="ARBA" id="ARBA00022801"/>
    </source>
</evidence>
<dbReference type="SUPFAM" id="SSF109604">
    <property type="entry name" value="HD-domain/PDEase-like"/>
    <property type="match status" value="1"/>
</dbReference>
<sequence length="479" mass="55302">MTLLTCKTFRARCSYTSHMKQFTYNDFDRERLYPEKTENIRDSFTRDRARVVHAAYMRRLADKTQVYSPLLHLTTVRNRLTHSVEVAQIGMDIAHLIGVNQNIVDTACLAHDIGHPPFGHNGERVLNKWACEIGGFEGNAQTFRVITRLEPKVYAPDTRRSFGLNLTRASLNAVCKYPWSLKDARRFCIATKETTGLQNLLCDCDAVHKFGFYEEDRETFSWVRKLSRAHILSIEAQIMDFADDVAYSVHDFEDSLLLERNLHSVLRSQNLPHQIQRFMTETFSCEIADKADEAFSNLSEMWRDLSRNIAFGSLHNKYLTGISMRGFLARLKNLTSNLIGRFAYAAIERTRESLVERDRSDAQLVVPNTTLAEIALLKSMVFVCVMQKRKQFYVLQAKALLRLVEKIWELACKDAYALDDLFREDWELAKCEAEKRRVVLDQIASLTDLDALLLMQRYCSESDAVREFLMKSESARSQL</sequence>
<feature type="domain" description="HD" evidence="2">
    <location>
        <begin position="79"/>
        <end position="248"/>
    </location>
</feature>
<keyword evidence="1 3" id="KW-0378">Hydrolase</keyword>
<keyword evidence="4" id="KW-1185">Reference proteome</keyword>
<dbReference type="HOGENOM" id="CLU_028163_0_1_11"/>
<dbReference type="InterPro" id="IPR006674">
    <property type="entry name" value="HD_domain"/>
</dbReference>
<dbReference type="NCBIfam" id="NF002829">
    <property type="entry name" value="PRK03007.1"/>
    <property type="match status" value="1"/>
</dbReference>
<dbReference type="CDD" id="cd00077">
    <property type="entry name" value="HDc"/>
    <property type="match status" value="1"/>
</dbReference>
<dbReference type="EMBL" id="AE014184">
    <property type="protein sequence ID" value="AAO44384.1"/>
    <property type="molecule type" value="Genomic_DNA"/>
</dbReference>
<dbReference type="EC" id="3.1.5.1" evidence="3"/>
<accession>Q820Y3</accession>
<dbReference type="PROSITE" id="PS51831">
    <property type="entry name" value="HD"/>
    <property type="match status" value="1"/>
</dbReference>
<reference evidence="3 4" key="1">
    <citation type="journal article" date="2003" name="Genome Res.">
        <title>Tropheryma whipplei twist: a human pathogenic Actinobacteria with a reduced genome.</title>
        <authorList>
            <person name="Raoult D."/>
            <person name="Ogata H."/>
            <person name="Audic S."/>
            <person name="Robert C."/>
            <person name="Suhre K."/>
            <person name="Drancourt M."/>
            <person name="Claverie J.-M."/>
        </authorList>
    </citation>
    <scope>NUCLEOTIDE SEQUENCE [LARGE SCALE GENOMIC DNA]</scope>
    <source>
        <strain evidence="3 4">Twist</strain>
    </source>
</reference>
<dbReference type="OrthoDB" id="9803619at2"/>
<dbReference type="KEGG" id="twh:TWT_287"/>
<dbReference type="STRING" id="203267.TWT_287"/>
<organism evidence="3 4">
    <name type="scientific">Tropheryma whipplei (strain Twist)</name>
    <name type="common">Whipple's bacillus</name>
    <dbReference type="NCBI Taxonomy" id="203267"/>
    <lineage>
        <taxon>Bacteria</taxon>
        <taxon>Bacillati</taxon>
        <taxon>Actinomycetota</taxon>
        <taxon>Actinomycetes</taxon>
        <taxon>Micrococcales</taxon>
        <taxon>Tropherymataceae</taxon>
        <taxon>Tropheryma</taxon>
    </lineage>
</organism>